<dbReference type="InterPro" id="IPR001138">
    <property type="entry name" value="Zn2Cys6_DnaBD"/>
</dbReference>
<keyword evidence="2" id="KW-0539">Nucleus</keyword>
<evidence type="ECO:0000256" key="1">
    <source>
        <dbReference type="ARBA" id="ARBA00004123"/>
    </source>
</evidence>
<organism evidence="4 5">
    <name type="scientific">Sclerotinia nivalis</name>
    <dbReference type="NCBI Taxonomy" id="352851"/>
    <lineage>
        <taxon>Eukaryota</taxon>
        <taxon>Fungi</taxon>
        <taxon>Dikarya</taxon>
        <taxon>Ascomycota</taxon>
        <taxon>Pezizomycotina</taxon>
        <taxon>Leotiomycetes</taxon>
        <taxon>Helotiales</taxon>
        <taxon>Sclerotiniaceae</taxon>
        <taxon>Sclerotinia</taxon>
    </lineage>
</organism>
<comment type="subcellular location">
    <subcellularLocation>
        <location evidence="1">Nucleus</location>
    </subcellularLocation>
</comment>
<dbReference type="InterPro" id="IPR021858">
    <property type="entry name" value="Fun_TF"/>
</dbReference>
<dbReference type="SUPFAM" id="SSF57701">
    <property type="entry name" value="Zn2/Cys6 DNA-binding domain"/>
    <property type="match status" value="1"/>
</dbReference>
<dbReference type="GO" id="GO:0000981">
    <property type="term" value="F:DNA-binding transcription factor activity, RNA polymerase II-specific"/>
    <property type="evidence" value="ECO:0007669"/>
    <property type="project" value="InterPro"/>
</dbReference>
<dbReference type="CDD" id="cd00067">
    <property type="entry name" value="GAL4"/>
    <property type="match status" value="1"/>
</dbReference>
<dbReference type="Gene3D" id="4.10.240.10">
    <property type="entry name" value="Zn(2)-C6 fungal-type DNA-binding domain"/>
    <property type="match status" value="1"/>
</dbReference>
<dbReference type="AlphaFoldDB" id="A0A9X0AVC9"/>
<dbReference type="PANTHER" id="PTHR37534:SF49">
    <property type="entry name" value="LYSINE BIOSYNTHESIS REGULATORY PROTEIN LYS14"/>
    <property type="match status" value="1"/>
</dbReference>
<evidence type="ECO:0000313" key="4">
    <source>
        <dbReference type="EMBL" id="KAJ8069657.1"/>
    </source>
</evidence>
<dbReference type="Pfam" id="PF00172">
    <property type="entry name" value="Zn_clus"/>
    <property type="match status" value="1"/>
</dbReference>
<name>A0A9X0AVC9_9HELO</name>
<dbReference type="PROSITE" id="PS50048">
    <property type="entry name" value="ZN2_CY6_FUNGAL_2"/>
    <property type="match status" value="1"/>
</dbReference>
<dbReference type="GO" id="GO:0005634">
    <property type="term" value="C:nucleus"/>
    <property type="evidence" value="ECO:0007669"/>
    <property type="project" value="UniProtKB-SubCell"/>
</dbReference>
<dbReference type="InterPro" id="IPR036864">
    <property type="entry name" value="Zn2-C6_fun-type_DNA-bd_sf"/>
</dbReference>
<keyword evidence="5" id="KW-1185">Reference proteome</keyword>
<dbReference type="PANTHER" id="PTHR37534">
    <property type="entry name" value="TRANSCRIPTIONAL ACTIVATOR PROTEIN UGA3"/>
    <property type="match status" value="1"/>
</dbReference>
<comment type="caution">
    <text evidence="4">The sequence shown here is derived from an EMBL/GenBank/DDBJ whole genome shotgun (WGS) entry which is preliminary data.</text>
</comment>
<evidence type="ECO:0000256" key="2">
    <source>
        <dbReference type="ARBA" id="ARBA00023242"/>
    </source>
</evidence>
<evidence type="ECO:0000259" key="3">
    <source>
        <dbReference type="PROSITE" id="PS50048"/>
    </source>
</evidence>
<dbReference type="Proteomes" id="UP001152300">
    <property type="component" value="Unassembled WGS sequence"/>
</dbReference>
<gene>
    <name evidence="4" type="ORF">OCU04_000090</name>
</gene>
<dbReference type="GO" id="GO:0008270">
    <property type="term" value="F:zinc ion binding"/>
    <property type="evidence" value="ECO:0007669"/>
    <property type="project" value="InterPro"/>
</dbReference>
<accession>A0A9X0AVC9</accession>
<feature type="domain" description="Zn(2)-C6 fungal-type" evidence="3">
    <location>
        <begin position="1"/>
        <end position="29"/>
    </location>
</feature>
<protein>
    <recommendedName>
        <fullName evidence="3">Zn(2)-C6 fungal-type domain-containing protein</fullName>
    </recommendedName>
</protein>
<dbReference type="GO" id="GO:0045944">
    <property type="term" value="P:positive regulation of transcription by RNA polymerase II"/>
    <property type="evidence" value="ECO:0007669"/>
    <property type="project" value="TreeGrafter"/>
</dbReference>
<evidence type="ECO:0000313" key="5">
    <source>
        <dbReference type="Proteomes" id="UP001152300"/>
    </source>
</evidence>
<sequence length="631" mass="71821">MTCRARKVRCDKQKPVCDPCNRLNYFCDWQLRITFENETSKILGRMTEVSSEGSLVWNPPYESLASAQSNQGTGVDTLPPFAELLTDKQREQKASYHQPGTFNVIANPETFQRLPEYRSRGLSLTSLDAQGPSTVDQYHSIGQDYIILAKFEEFPYSHSHEDTHSRTASPPRAIFPSPPRAIFPSPPSAIFPSPPSAIIPSGQFVFLDGDRYAHLLEHYRNVLAKQLCWLTDKRPGPDVFETYAMNYFPLYLAIVALSSLSLSRHNNESFADSLEHYQKVIPALQIAAQRPKDTYSDGALFTHYLLLLFEVAATEQRKINMWEHHSSQILRILRLRKQSFGEEPHSFIIAWATSLDMYALLTTTGTGSFSKTIIEENLLPSPEQALKDEKLYMVFDPEALRQMPDLLRANRELTLIAIKMAQMARELRAEARDLLKPRLEINMHQCNYIRDAHTLLVGFHDTWRSILEFTTPEKTWIGELAQLPDGVFTCRTHIHLFYRACLIYHHTSMYPGQSLIPAAEEKEQIASCAREITLIAKMMVDLGRLECRFIVFPVFIAGIASKVKEEKQLALEIIHRLEETSFGSNTKTARKLLAKICEKQETAIAQTGNHLCVSWIEELESSGEQLIIVGL</sequence>
<dbReference type="OrthoDB" id="3598904at2759"/>
<reference evidence="4" key="1">
    <citation type="submission" date="2022-11" db="EMBL/GenBank/DDBJ databases">
        <title>Genome Resource of Sclerotinia nivalis Strain SnTB1, a Plant Pathogen Isolated from American Ginseng.</title>
        <authorList>
            <person name="Fan S."/>
        </authorList>
    </citation>
    <scope>NUCLEOTIDE SEQUENCE</scope>
    <source>
        <strain evidence="4">SnTB1</strain>
    </source>
</reference>
<dbReference type="EMBL" id="JAPEIS010000001">
    <property type="protein sequence ID" value="KAJ8069657.1"/>
    <property type="molecule type" value="Genomic_DNA"/>
</dbReference>
<dbReference type="Pfam" id="PF11951">
    <property type="entry name" value="Fungal_trans_2"/>
    <property type="match status" value="1"/>
</dbReference>
<proteinExistence type="predicted"/>
<dbReference type="GO" id="GO:0000976">
    <property type="term" value="F:transcription cis-regulatory region binding"/>
    <property type="evidence" value="ECO:0007669"/>
    <property type="project" value="TreeGrafter"/>
</dbReference>